<accession>A0A193GIS8</accession>
<dbReference type="RefSeq" id="WP_066662166.1">
    <property type="nucleotide sequence ID" value="NZ_CBCSCL010000007.1"/>
</dbReference>
<dbReference type="Proteomes" id="UP000091926">
    <property type="component" value="Chromosome"/>
</dbReference>
<feature type="compositionally biased region" description="Polar residues" evidence="1">
    <location>
        <begin position="39"/>
        <end position="50"/>
    </location>
</feature>
<dbReference type="EMBL" id="CP016172">
    <property type="protein sequence ID" value="ANN79326.1"/>
    <property type="molecule type" value="Genomic_DNA"/>
</dbReference>
<dbReference type="KEGG" id="bfz:BAU07_21330"/>
<evidence type="ECO:0000256" key="1">
    <source>
        <dbReference type="SAM" id="MobiDB-lite"/>
    </source>
</evidence>
<protein>
    <recommendedName>
        <fullName evidence="5">N-acetyltransferase YedL</fullName>
    </recommendedName>
</protein>
<dbReference type="OrthoDB" id="8639790at2"/>
<keyword evidence="4" id="KW-1185">Reference proteome</keyword>
<organism evidence="3 4">
    <name type="scientific">Bordetella flabilis</name>
    <dbReference type="NCBI Taxonomy" id="463014"/>
    <lineage>
        <taxon>Bacteria</taxon>
        <taxon>Pseudomonadati</taxon>
        <taxon>Pseudomonadota</taxon>
        <taxon>Betaproteobacteria</taxon>
        <taxon>Burkholderiales</taxon>
        <taxon>Alcaligenaceae</taxon>
        <taxon>Bordetella</taxon>
    </lineage>
</organism>
<proteinExistence type="predicted"/>
<reference evidence="3 4" key="1">
    <citation type="submission" date="2016-06" db="EMBL/GenBank/DDBJ databases">
        <title>Complete genome sequences of Bordetella bronchialis and Bordetella flabilis.</title>
        <authorList>
            <person name="LiPuma J.J."/>
            <person name="Spilker T."/>
        </authorList>
    </citation>
    <scope>NUCLEOTIDE SEQUENCE [LARGE SCALE GENOMIC DNA]</scope>
    <source>
        <strain evidence="3 4">AU10664</strain>
    </source>
</reference>
<feature type="chain" id="PRO_5008259110" description="N-acetyltransferase YedL" evidence="2">
    <location>
        <begin position="24"/>
        <end position="106"/>
    </location>
</feature>
<dbReference type="AlphaFoldDB" id="A0A193GIS8"/>
<name>A0A193GIS8_9BORD</name>
<evidence type="ECO:0000313" key="4">
    <source>
        <dbReference type="Proteomes" id="UP000091926"/>
    </source>
</evidence>
<sequence length="106" mass="11270">MKLRALSAIGLALMCGAAGTASAQATQEYQFPGRAGSLSPPSTLRMTVTPGTPAVQPPPVRDTPQSLQIYQQCRNDADRAAVSAEKMREAVSVCLEQLNQRRAQGQ</sequence>
<dbReference type="STRING" id="463014.BAU07_21330"/>
<feature type="signal peptide" evidence="2">
    <location>
        <begin position="1"/>
        <end position="23"/>
    </location>
</feature>
<evidence type="ECO:0008006" key="5">
    <source>
        <dbReference type="Google" id="ProtNLM"/>
    </source>
</evidence>
<evidence type="ECO:0000256" key="2">
    <source>
        <dbReference type="SAM" id="SignalP"/>
    </source>
</evidence>
<gene>
    <name evidence="3" type="ORF">BAU07_21330</name>
</gene>
<feature type="region of interest" description="Disordered" evidence="1">
    <location>
        <begin position="32"/>
        <end position="63"/>
    </location>
</feature>
<evidence type="ECO:0000313" key="3">
    <source>
        <dbReference type="EMBL" id="ANN79326.1"/>
    </source>
</evidence>
<keyword evidence="2" id="KW-0732">Signal</keyword>